<organism evidence="7 8">
    <name type="scientific">Mycoplasmopsis citelli</name>
    <dbReference type="NCBI Taxonomy" id="171281"/>
    <lineage>
        <taxon>Bacteria</taxon>
        <taxon>Bacillati</taxon>
        <taxon>Mycoplasmatota</taxon>
        <taxon>Mycoplasmoidales</taxon>
        <taxon>Metamycoplasmataceae</taxon>
        <taxon>Mycoplasmopsis</taxon>
    </lineage>
</organism>
<dbReference type="Proteomes" id="UP000290985">
    <property type="component" value="Chromosome"/>
</dbReference>
<dbReference type="SMART" id="SM00475">
    <property type="entry name" value="53EXOc"/>
    <property type="match status" value="1"/>
</dbReference>
<dbReference type="Gene3D" id="3.40.50.1010">
    <property type="entry name" value="5'-nuclease"/>
    <property type="match status" value="1"/>
</dbReference>
<keyword evidence="7" id="KW-0808">Transferase</keyword>
<dbReference type="GO" id="GO:0003677">
    <property type="term" value="F:DNA binding"/>
    <property type="evidence" value="ECO:0007669"/>
    <property type="project" value="UniProtKB-KW"/>
</dbReference>
<dbReference type="CDD" id="cd09898">
    <property type="entry name" value="H3TH_53EXO"/>
    <property type="match status" value="1"/>
</dbReference>
<sequence>MRNKEIMLLIDGNYLMFQSFYATYRGDLNTIMRSSKGVATNAINLFLLQVIKLIRFYNPKYLFIAFDAATKTARHLAYPQYKANRIKAPNEIFLQFDLIKQLLNKLNLVHLEIDGAEADDLIATASKKFNFDNLEKLIFSRDKDLLQLVNSTTSVIDKDNQSNYQLITNENFYDIYNLYPAQIVDYKALKGDPSDNLPGIKGIGDKTAIKLLDEFKTFKGIYEHLDELSTSLKNKLLASKDQGQMCYDLAKLNPNVLEFHLNKEDLVLNISVEKALQMLEELELNVVTKYLKEIS</sequence>
<dbReference type="SMART" id="SM00279">
    <property type="entry name" value="HhH2"/>
    <property type="match status" value="1"/>
</dbReference>
<evidence type="ECO:0000256" key="1">
    <source>
        <dbReference type="ARBA" id="ARBA00022722"/>
    </source>
</evidence>
<dbReference type="SUPFAM" id="SSF88723">
    <property type="entry name" value="PIN domain-like"/>
    <property type="match status" value="1"/>
</dbReference>
<dbReference type="Pfam" id="PF02739">
    <property type="entry name" value="5_3_exonuc_N"/>
    <property type="match status" value="1"/>
</dbReference>
<keyword evidence="7" id="KW-0548">Nucleotidyltransferase</keyword>
<gene>
    <name evidence="7" type="primary">MCYN0484</name>
    <name evidence="7" type="ORF">NCTC10181_00168</name>
</gene>
<dbReference type="FunFam" id="1.10.150.20:FF:000003">
    <property type="entry name" value="DNA polymerase I"/>
    <property type="match status" value="1"/>
</dbReference>
<dbReference type="GO" id="GO:0017108">
    <property type="term" value="F:5'-flap endonuclease activity"/>
    <property type="evidence" value="ECO:0007669"/>
    <property type="project" value="InterPro"/>
</dbReference>
<proteinExistence type="predicted"/>
<dbReference type="PANTHER" id="PTHR42646:SF2">
    <property type="entry name" value="5'-3' EXONUCLEASE FAMILY PROTEIN"/>
    <property type="match status" value="1"/>
</dbReference>
<dbReference type="AlphaFoldDB" id="A0A449B191"/>
<keyword evidence="2 7" id="KW-0378">Hydrolase</keyword>
<dbReference type="GO" id="GO:0008409">
    <property type="term" value="F:5'-3' exonuclease activity"/>
    <property type="evidence" value="ECO:0007669"/>
    <property type="project" value="InterPro"/>
</dbReference>
<dbReference type="Pfam" id="PF01367">
    <property type="entry name" value="5_3_exonuc"/>
    <property type="match status" value="1"/>
</dbReference>
<dbReference type="InterPro" id="IPR008918">
    <property type="entry name" value="HhH2"/>
</dbReference>
<dbReference type="GO" id="GO:0016779">
    <property type="term" value="F:nucleotidyltransferase activity"/>
    <property type="evidence" value="ECO:0007669"/>
    <property type="project" value="UniProtKB-KW"/>
</dbReference>
<dbReference type="GO" id="GO:0033567">
    <property type="term" value="P:DNA replication, Okazaki fragment processing"/>
    <property type="evidence" value="ECO:0007669"/>
    <property type="project" value="InterPro"/>
</dbReference>
<dbReference type="KEGG" id="mcit:NCTC10181_00168"/>
<evidence type="ECO:0000313" key="8">
    <source>
        <dbReference type="Proteomes" id="UP000290985"/>
    </source>
</evidence>
<dbReference type="InterPro" id="IPR002421">
    <property type="entry name" value="5-3_exonuclease"/>
</dbReference>
<dbReference type="InterPro" id="IPR038969">
    <property type="entry name" value="FEN"/>
</dbReference>
<evidence type="ECO:0000256" key="4">
    <source>
        <dbReference type="ARBA" id="ARBA00049957"/>
    </source>
</evidence>
<evidence type="ECO:0000259" key="6">
    <source>
        <dbReference type="SMART" id="SM00475"/>
    </source>
</evidence>
<evidence type="ECO:0000256" key="5">
    <source>
        <dbReference type="ARBA" id="ARBA00050026"/>
    </source>
</evidence>
<evidence type="ECO:0000313" key="7">
    <source>
        <dbReference type="EMBL" id="VEU74333.1"/>
    </source>
</evidence>
<keyword evidence="3" id="KW-0238">DNA-binding</keyword>
<dbReference type="InterPro" id="IPR036279">
    <property type="entry name" value="5-3_exonuclease_C_sf"/>
</dbReference>
<feature type="domain" description="5'-3' exonuclease" evidence="6">
    <location>
        <begin position="3"/>
        <end position="269"/>
    </location>
</feature>
<accession>A0A449B191</accession>
<dbReference type="CDD" id="cd09859">
    <property type="entry name" value="PIN_53EXO"/>
    <property type="match status" value="1"/>
</dbReference>
<reference evidence="7 8" key="1">
    <citation type="submission" date="2019-01" db="EMBL/GenBank/DDBJ databases">
        <authorList>
            <consortium name="Pathogen Informatics"/>
        </authorList>
    </citation>
    <scope>NUCLEOTIDE SEQUENCE [LARGE SCALE GENOMIC DNA]</scope>
    <source>
        <strain evidence="7 8">NCTC10181</strain>
    </source>
</reference>
<dbReference type="InterPro" id="IPR020046">
    <property type="entry name" value="5-3_exonucl_a-hlix_arch_N"/>
</dbReference>
<dbReference type="Gene3D" id="1.10.150.20">
    <property type="entry name" value="5' to 3' exonuclease, C-terminal subdomain"/>
    <property type="match status" value="1"/>
</dbReference>
<dbReference type="SUPFAM" id="SSF47807">
    <property type="entry name" value="5' to 3' exonuclease, C-terminal subdomain"/>
    <property type="match status" value="1"/>
</dbReference>
<evidence type="ECO:0000256" key="2">
    <source>
        <dbReference type="ARBA" id="ARBA00022801"/>
    </source>
</evidence>
<protein>
    <recommendedName>
        <fullName evidence="5">5'-3' exonuclease</fullName>
    </recommendedName>
</protein>
<comment type="function">
    <text evidence="4">5'-3' exonuclease acting preferentially on double-stranded DNA.</text>
</comment>
<dbReference type="InterPro" id="IPR029060">
    <property type="entry name" value="PIN-like_dom_sf"/>
</dbReference>
<dbReference type="PANTHER" id="PTHR42646">
    <property type="entry name" value="FLAP ENDONUCLEASE XNI"/>
    <property type="match status" value="1"/>
</dbReference>
<dbReference type="OrthoDB" id="9806424at2"/>
<evidence type="ECO:0000256" key="3">
    <source>
        <dbReference type="ARBA" id="ARBA00023125"/>
    </source>
</evidence>
<dbReference type="EMBL" id="LR215036">
    <property type="protein sequence ID" value="VEU74333.1"/>
    <property type="molecule type" value="Genomic_DNA"/>
</dbReference>
<keyword evidence="1" id="KW-0540">Nuclease</keyword>
<keyword evidence="8" id="KW-1185">Reference proteome</keyword>
<dbReference type="InterPro" id="IPR020045">
    <property type="entry name" value="DNA_polI_H3TH"/>
</dbReference>
<name>A0A449B191_9BACT</name>